<dbReference type="GO" id="GO:0005886">
    <property type="term" value="C:plasma membrane"/>
    <property type="evidence" value="ECO:0007669"/>
    <property type="project" value="UniProtKB-SubCell"/>
</dbReference>
<dbReference type="InterPro" id="IPR023298">
    <property type="entry name" value="ATPase_P-typ_TM_dom_sf"/>
</dbReference>
<dbReference type="PRINTS" id="PR00941">
    <property type="entry name" value="CDATPASE"/>
</dbReference>
<evidence type="ECO:0000256" key="11">
    <source>
        <dbReference type="ARBA" id="ARBA00022989"/>
    </source>
</evidence>
<dbReference type="SUPFAM" id="SSF81665">
    <property type="entry name" value="Calcium ATPase, transmembrane domain M"/>
    <property type="match status" value="1"/>
</dbReference>
<dbReference type="GO" id="GO:0005524">
    <property type="term" value="F:ATP binding"/>
    <property type="evidence" value="ECO:0007669"/>
    <property type="project" value="UniProtKB-UniRule"/>
</dbReference>
<dbReference type="PANTHER" id="PTHR43079">
    <property type="entry name" value="PROBABLE CADMIUM/ZINC-TRANSPORTING ATPASE HMA1"/>
    <property type="match status" value="1"/>
</dbReference>
<dbReference type="GO" id="GO:0046872">
    <property type="term" value="F:metal ion binding"/>
    <property type="evidence" value="ECO:0007669"/>
    <property type="project" value="UniProtKB-KW"/>
</dbReference>
<dbReference type="SUPFAM" id="SSF56784">
    <property type="entry name" value="HAD-like"/>
    <property type="match status" value="1"/>
</dbReference>
<dbReference type="SFLD" id="SFLDS00003">
    <property type="entry name" value="Haloacid_Dehalogenase"/>
    <property type="match status" value="1"/>
</dbReference>
<dbReference type="Gene3D" id="3.40.1110.10">
    <property type="entry name" value="Calcium-transporting ATPase, cytoplasmic domain N"/>
    <property type="match status" value="1"/>
</dbReference>
<feature type="domain" description="P-type ATPase A" evidence="15">
    <location>
        <begin position="131"/>
        <end position="231"/>
    </location>
</feature>
<dbReference type="NCBIfam" id="TIGR01525">
    <property type="entry name" value="ATPase-IB_hvy"/>
    <property type="match status" value="1"/>
</dbReference>
<keyword evidence="7 14" id="KW-0547">Nucleotide-binding</keyword>
<dbReference type="PRINTS" id="PR00119">
    <property type="entry name" value="CATATPASE"/>
</dbReference>
<keyword evidence="13 14" id="KW-0472">Membrane</keyword>
<dbReference type="STRING" id="454006.SAMN05421825_2885"/>
<keyword evidence="12" id="KW-0406">Ion transport</keyword>
<organism evidence="16 17">
    <name type="scientific">Epilithonimonas hungarica</name>
    <dbReference type="NCBI Taxonomy" id="454006"/>
    <lineage>
        <taxon>Bacteria</taxon>
        <taxon>Pseudomonadati</taxon>
        <taxon>Bacteroidota</taxon>
        <taxon>Flavobacteriia</taxon>
        <taxon>Flavobacteriales</taxon>
        <taxon>Weeksellaceae</taxon>
        <taxon>Chryseobacterium group</taxon>
        <taxon>Epilithonimonas</taxon>
    </lineage>
</organism>
<evidence type="ECO:0000256" key="10">
    <source>
        <dbReference type="ARBA" id="ARBA00022967"/>
    </source>
</evidence>
<feature type="transmembrane region" description="Helical" evidence="14">
    <location>
        <begin position="23"/>
        <end position="40"/>
    </location>
</feature>
<gene>
    <name evidence="16" type="ORF">SAMN05421825_2885</name>
</gene>
<dbReference type="InterPro" id="IPR027256">
    <property type="entry name" value="P-typ_ATPase_IB"/>
</dbReference>
<sequence>MTELTVDTKIKSSYTDIWEKHKSAILTALCLLFILLAWWAGKQNMSTVEIIFFLLAYVIGGYQKAIEGLSTLFKEKDLDVDLLMVVAAIGAVAIGYWMDGAILIFIFSLSGTLEEYTMEKTNKDIKSIMKLRPEEAVLLENGMEKNVKVEDLKKGDVILVRPGERISADGIIVGGYSAINEASITGESIPADKKTGDEVFSGTINGQGALEIEVSKPAEETVLSKIIHLVQEAQNEKPPSQQFVERFEGIYAKVVVTVAVLLMILPPYLFNWTWNDTIYRAMIFLVVASPCALVSSIMPAMLSGISNAARKGVLFKGGVHLENIGGVKVVAFDKTGTLTFGRPKVIDVVPFTEMSEQELLHLAASVETLSEHPIAKAIVREANNQKLSLSKPEELQAVHGLGVHGYLDGKEYKIGKRDMLADISVSDKDLKNATFLEEQGKTVIFIAADGNAIGLISVEDTIRPQAKKVIEELKSKGIKIALLTGDTSTTGNAIAKQAGIDEVYAELLPEQKVDTIKQLEKKYGKVAMVGDGVNDAPALATASVGIAMGSGGTDVAMETADIILMADNIENIPFAINLGRRASRVIKQNIVFAVAVALTLITLNFIGQGQITLPEGVVGHEGSTVLVILSGLRLLR</sequence>
<dbReference type="GO" id="GO:0016887">
    <property type="term" value="F:ATP hydrolysis activity"/>
    <property type="evidence" value="ECO:0007669"/>
    <property type="project" value="InterPro"/>
</dbReference>
<dbReference type="Pfam" id="PF00122">
    <property type="entry name" value="E1-E2_ATPase"/>
    <property type="match status" value="1"/>
</dbReference>
<dbReference type="InterPro" id="IPR023214">
    <property type="entry name" value="HAD_sf"/>
</dbReference>
<name>A0A1G7S686_9FLAO</name>
<dbReference type="FunFam" id="3.40.50.1000:FF:000020">
    <property type="entry name" value="Probable cation-transporting P-type ATPase"/>
    <property type="match status" value="1"/>
</dbReference>
<dbReference type="PROSITE" id="PS00154">
    <property type="entry name" value="ATPASE_E1_E2"/>
    <property type="match status" value="1"/>
</dbReference>
<dbReference type="NCBIfam" id="TIGR01512">
    <property type="entry name" value="ATPase-IB2_Cd"/>
    <property type="match status" value="1"/>
</dbReference>
<comment type="subcellular location">
    <subcellularLocation>
        <location evidence="1">Cell membrane</location>
        <topology evidence="1">Multi-pass membrane protein</topology>
    </subcellularLocation>
</comment>
<dbReference type="InterPro" id="IPR023299">
    <property type="entry name" value="ATPase_P-typ_cyto_dom_N"/>
</dbReference>
<keyword evidence="8 14" id="KW-0067">ATP-binding</keyword>
<keyword evidence="5 14" id="KW-0812">Transmembrane</keyword>
<dbReference type="InterPro" id="IPR036412">
    <property type="entry name" value="HAD-like_sf"/>
</dbReference>
<dbReference type="InterPro" id="IPR008250">
    <property type="entry name" value="ATPase_P-typ_transduc_dom_A_sf"/>
</dbReference>
<keyword evidence="11 14" id="KW-1133">Transmembrane helix</keyword>
<feature type="transmembrane region" description="Helical" evidence="14">
    <location>
        <begin position="250"/>
        <end position="269"/>
    </location>
</feature>
<dbReference type="CDD" id="cd07551">
    <property type="entry name" value="P-type_ATPase_HM_ZosA_PfeT-like"/>
    <property type="match status" value="1"/>
</dbReference>
<reference evidence="17" key="1">
    <citation type="submission" date="2016-10" db="EMBL/GenBank/DDBJ databases">
        <authorList>
            <person name="Varghese N."/>
            <person name="Submissions S."/>
        </authorList>
    </citation>
    <scope>NUCLEOTIDE SEQUENCE [LARGE SCALE GENOMIC DNA]</scope>
    <source>
        <strain evidence="17">DSM 19684</strain>
    </source>
</reference>
<dbReference type="NCBIfam" id="TIGR01511">
    <property type="entry name" value="ATPase-IB1_Cu"/>
    <property type="match status" value="1"/>
</dbReference>
<dbReference type="InterPro" id="IPR001757">
    <property type="entry name" value="P_typ_ATPase"/>
</dbReference>
<dbReference type="AlphaFoldDB" id="A0A1G7S686"/>
<evidence type="ECO:0000256" key="9">
    <source>
        <dbReference type="ARBA" id="ARBA00022842"/>
    </source>
</evidence>
<evidence type="ECO:0000313" key="17">
    <source>
        <dbReference type="Proteomes" id="UP000199203"/>
    </source>
</evidence>
<evidence type="ECO:0000256" key="5">
    <source>
        <dbReference type="ARBA" id="ARBA00022692"/>
    </source>
</evidence>
<feature type="transmembrane region" description="Helical" evidence="14">
    <location>
        <begin position="590"/>
        <end position="611"/>
    </location>
</feature>
<proteinExistence type="inferred from homology"/>
<keyword evidence="3" id="KW-0813">Transport</keyword>
<dbReference type="InterPro" id="IPR018303">
    <property type="entry name" value="ATPase_P-typ_P_site"/>
</dbReference>
<dbReference type="InterPro" id="IPR044492">
    <property type="entry name" value="P_typ_ATPase_HD_dom"/>
</dbReference>
<evidence type="ECO:0000256" key="7">
    <source>
        <dbReference type="ARBA" id="ARBA00022741"/>
    </source>
</evidence>
<dbReference type="Gene3D" id="2.70.150.10">
    <property type="entry name" value="Calcium-transporting ATPase, cytoplasmic transduction domain A"/>
    <property type="match status" value="1"/>
</dbReference>
<evidence type="ECO:0000256" key="2">
    <source>
        <dbReference type="ARBA" id="ARBA00006024"/>
    </source>
</evidence>
<dbReference type="FunFam" id="2.70.150.10:FF:000002">
    <property type="entry name" value="Copper-transporting ATPase 1, putative"/>
    <property type="match status" value="1"/>
</dbReference>
<keyword evidence="4 14" id="KW-1003">Cell membrane</keyword>
<dbReference type="Pfam" id="PF00702">
    <property type="entry name" value="Hydrolase"/>
    <property type="match status" value="1"/>
</dbReference>
<feature type="transmembrane region" description="Helical" evidence="14">
    <location>
        <begin position="47"/>
        <end position="63"/>
    </location>
</feature>
<dbReference type="Proteomes" id="UP000199203">
    <property type="component" value="Unassembled WGS sequence"/>
</dbReference>
<evidence type="ECO:0000256" key="4">
    <source>
        <dbReference type="ARBA" id="ARBA00022475"/>
    </source>
</evidence>
<accession>A0A1G7S686</accession>
<evidence type="ECO:0000256" key="14">
    <source>
        <dbReference type="RuleBase" id="RU362081"/>
    </source>
</evidence>
<dbReference type="SFLD" id="SFLDF00027">
    <property type="entry name" value="p-type_atpase"/>
    <property type="match status" value="1"/>
</dbReference>
<keyword evidence="9" id="KW-0460">Magnesium</keyword>
<dbReference type="PANTHER" id="PTHR43079:SF1">
    <property type="entry name" value="CADMIUM_ZINC-TRANSPORTING ATPASE HMA1, CHLOROPLASTIC-RELATED"/>
    <property type="match status" value="1"/>
</dbReference>
<dbReference type="PROSITE" id="PS01229">
    <property type="entry name" value="COF_2"/>
    <property type="match status" value="1"/>
</dbReference>
<dbReference type="EMBL" id="FNBH01000003">
    <property type="protein sequence ID" value="SDG18503.1"/>
    <property type="molecule type" value="Genomic_DNA"/>
</dbReference>
<dbReference type="NCBIfam" id="TIGR01494">
    <property type="entry name" value="ATPase_P-type"/>
    <property type="match status" value="1"/>
</dbReference>
<dbReference type="GO" id="GO:0019829">
    <property type="term" value="F:ATPase-coupled monoatomic cation transmembrane transporter activity"/>
    <property type="evidence" value="ECO:0007669"/>
    <property type="project" value="InterPro"/>
</dbReference>
<keyword evidence="6 14" id="KW-0479">Metal-binding</keyword>
<evidence type="ECO:0000256" key="6">
    <source>
        <dbReference type="ARBA" id="ARBA00022723"/>
    </source>
</evidence>
<dbReference type="InterPro" id="IPR051949">
    <property type="entry name" value="Cation_Transport_ATPase"/>
</dbReference>
<evidence type="ECO:0000256" key="1">
    <source>
        <dbReference type="ARBA" id="ARBA00004651"/>
    </source>
</evidence>
<keyword evidence="17" id="KW-1185">Reference proteome</keyword>
<feature type="transmembrane region" description="Helical" evidence="14">
    <location>
        <begin position="83"/>
        <end position="109"/>
    </location>
</feature>
<evidence type="ECO:0000313" key="16">
    <source>
        <dbReference type="EMBL" id="SDG18503.1"/>
    </source>
</evidence>
<feature type="transmembrane region" description="Helical" evidence="14">
    <location>
        <begin position="281"/>
        <end position="302"/>
    </location>
</feature>
<protein>
    <submittedName>
        <fullName evidence="16">Cd2+/Zn2+-exporting ATPase</fullName>
    </submittedName>
</protein>
<evidence type="ECO:0000259" key="15">
    <source>
        <dbReference type="Pfam" id="PF00122"/>
    </source>
</evidence>
<dbReference type="InterPro" id="IPR059000">
    <property type="entry name" value="ATPase_P-type_domA"/>
</dbReference>
<dbReference type="Gene3D" id="3.40.50.1000">
    <property type="entry name" value="HAD superfamily/HAD-like"/>
    <property type="match status" value="1"/>
</dbReference>
<evidence type="ECO:0000256" key="12">
    <source>
        <dbReference type="ARBA" id="ARBA00023065"/>
    </source>
</evidence>
<dbReference type="RefSeq" id="WP_175487195.1">
    <property type="nucleotide sequence ID" value="NZ_FNBH01000003.1"/>
</dbReference>
<comment type="similarity">
    <text evidence="2 14">Belongs to the cation transport ATPase (P-type) (TC 3.A.3) family. Type IB subfamily.</text>
</comment>
<dbReference type="SUPFAM" id="SSF81653">
    <property type="entry name" value="Calcium ATPase, transduction domain A"/>
    <property type="match status" value="1"/>
</dbReference>
<keyword evidence="10" id="KW-1278">Translocase</keyword>
<dbReference type="GO" id="GO:0030001">
    <property type="term" value="P:metal ion transport"/>
    <property type="evidence" value="ECO:0007669"/>
    <property type="project" value="UniProtKB-ARBA"/>
</dbReference>
<evidence type="ECO:0000256" key="8">
    <source>
        <dbReference type="ARBA" id="ARBA00022840"/>
    </source>
</evidence>
<evidence type="ECO:0000256" key="13">
    <source>
        <dbReference type="ARBA" id="ARBA00023136"/>
    </source>
</evidence>
<dbReference type="SFLD" id="SFLDG00002">
    <property type="entry name" value="C1.7:_P-type_atpase_like"/>
    <property type="match status" value="1"/>
</dbReference>
<evidence type="ECO:0000256" key="3">
    <source>
        <dbReference type="ARBA" id="ARBA00022448"/>
    </source>
</evidence>